<dbReference type="SUPFAM" id="SSF56954">
    <property type="entry name" value="Outer membrane efflux proteins (OEP)"/>
    <property type="match status" value="1"/>
</dbReference>
<dbReference type="AlphaFoldDB" id="A0A1Y6BV31"/>
<keyword evidence="3" id="KW-1185">Reference proteome</keyword>
<dbReference type="PANTHER" id="PTHR30203:SF30">
    <property type="entry name" value="OUTER MEMBRANE PROTEIN-RELATED"/>
    <property type="match status" value="1"/>
</dbReference>
<dbReference type="Gene3D" id="1.20.1600.10">
    <property type="entry name" value="Outer membrane efflux proteins (OEP)"/>
    <property type="match status" value="1"/>
</dbReference>
<keyword evidence="1" id="KW-0732">Signal</keyword>
<gene>
    <name evidence="2" type="ORF">SAMN06296036_10944</name>
</gene>
<dbReference type="InterPro" id="IPR010131">
    <property type="entry name" value="MdtP/NodT-like"/>
</dbReference>
<dbReference type="Proteomes" id="UP000192907">
    <property type="component" value="Unassembled WGS sequence"/>
</dbReference>
<dbReference type="EMBL" id="FWZT01000009">
    <property type="protein sequence ID" value="SMF28782.1"/>
    <property type="molecule type" value="Genomic_DNA"/>
</dbReference>
<organism evidence="2 3">
    <name type="scientific">Pseudobacteriovorax antillogorgiicola</name>
    <dbReference type="NCBI Taxonomy" id="1513793"/>
    <lineage>
        <taxon>Bacteria</taxon>
        <taxon>Pseudomonadati</taxon>
        <taxon>Bdellovibrionota</taxon>
        <taxon>Oligoflexia</taxon>
        <taxon>Oligoflexales</taxon>
        <taxon>Pseudobacteriovoracaceae</taxon>
        <taxon>Pseudobacteriovorax</taxon>
    </lineage>
</organism>
<dbReference type="STRING" id="1513793.SAMN06296036_10944"/>
<reference evidence="3" key="1">
    <citation type="submission" date="2017-04" db="EMBL/GenBank/DDBJ databases">
        <authorList>
            <person name="Varghese N."/>
            <person name="Submissions S."/>
        </authorList>
    </citation>
    <scope>NUCLEOTIDE SEQUENCE [LARGE SCALE GENOMIC DNA]</scope>
    <source>
        <strain evidence="3">RKEM611</strain>
    </source>
</reference>
<dbReference type="OrthoDB" id="5288186at2"/>
<dbReference type="GO" id="GO:0015562">
    <property type="term" value="F:efflux transmembrane transporter activity"/>
    <property type="evidence" value="ECO:0007669"/>
    <property type="project" value="InterPro"/>
</dbReference>
<dbReference type="PANTHER" id="PTHR30203">
    <property type="entry name" value="OUTER MEMBRANE CATION EFFLUX PROTEIN"/>
    <property type="match status" value="1"/>
</dbReference>
<sequence>MDVKLRLLTAILAAFFLIDAPNGVQARPIELSEEVLKSYLKDGVPQYDQVNLNHHKATTALSQFNDQYVLGIGAETTLSESDDPRESIWVKQQQIGVQQTLPYGVSGGLAYIYRYEKFSAFFGPEYGLKKFYLPSLALTFEMDLWKNLLGSLDSTKVRHIKAMIDKSKLNKKLELKKLHNHMRALYWRLVAQDRRIQIFKNLVATARRGYRNMKRREADSIADDGAVAEMAANLSSAEANFRKSTIDRNFLERDLKVLVPTLQTYTIRVRDNYVGVRRAVAESVNCSRAIGRMTSIPYDYTEYDELIRAVDDELRLKSEELDSYDDPDVKLSFVGRGFGLDEEWSEAAGQPFALEKSAYEAVLSVSVPLGLDDTEKQLVRNEKMNASILRVRLAAEFKASHSNLQKNFAPLAEAVDLYHKSIRDQEDAFKTTERKFRQGRISVFDYISSQNTLLNSKLQVLGLEERLILEMLTYYSIFNQAPCSFNRKS</sequence>
<feature type="signal peptide" evidence="1">
    <location>
        <begin position="1"/>
        <end position="26"/>
    </location>
</feature>
<evidence type="ECO:0000256" key="1">
    <source>
        <dbReference type="SAM" id="SignalP"/>
    </source>
</evidence>
<evidence type="ECO:0000313" key="2">
    <source>
        <dbReference type="EMBL" id="SMF28782.1"/>
    </source>
</evidence>
<evidence type="ECO:0000313" key="3">
    <source>
        <dbReference type="Proteomes" id="UP000192907"/>
    </source>
</evidence>
<accession>A0A1Y6BV31</accession>
<feature type="chain" id="PRO_5012124961" evidence="1">
    <location>
        <begin position="27"/>
        <end position="489"/>
    </location>
</feature>
<proteinExistence type="predicted"/>
<protein>
    <submittedName>
        <fullName evidence="2">Outer membrane protein TolC</fullName>
    </submittedName>
</protein>
<dbReference type="RefSeq" id="WP_132319442.1">
    <property type="nucleotide sequence ID" value="NZ_FWZT01000009.1"/>
</dbReference>
<name>A0A1Y6BV31_9BACT</name>